<dbReference type="Pfam" id="PF02932">
    <property type="entry name" value="Neur_chan_memb"/>
    <property type="match status" value="1"/>
</dbReference>
<evidence type="ECO:0000256" key="7">
    <source>
        <dbReference type="ARBA" id="ARBA00022989"/>
    </source>
</evidence>
<feature type="domain" description="Neurotransmitter-gated ion-channel ligand-binding" evidence="12">
    <location>
        <begin position="3"/>
        <end position="204"/>
    </location>
</feature>
<dbReference type="InterPro" id="IPR036734">
    <property type="entry name" value="Neur_chan_lig-bd_sf"/>
</dbReference>
<feature type="transmembrane region" description="Helical" evidence="11">
    <location>
        <begin position="270"/>
        <end position="292"/>
    </location>
</feature>
<evidence type="ECO:0000256" key="2">
    <source>
        <dbReference type="ARBA" id="ARBA00004236"/>
    </source>
</evidence>
<dbReference type="InterPro" id="IPR006028">
    <property type="entry name" value="GABAA/Glycine_rcpt"/>
</dbReference>
<evidence type="ECO:0000313" key="15">
    <source>
        <dbReference type="Proteomes" id="UP001159427"/>
    </source>
</evidence>
<comment type="caution">
    <text evidence="14">The sequence shown here is derived from an EMBL/GenBank/DDBJ whole genome shotgun (WGS) entry which is preliminary data.</text>
</comment>
<keyword evidence="5 11" id="KW-0812">Transmembrane</keyword>
<evidence type="ECO:0000256" key="3">
    <source>
        <dbReference type="ARBA" id="ARBA00022448"/>
    </source>
</evidence>
<feature type="transmembrane region" description="Helical" evidence="11">
    <location>
        <begin position="205"/>
        <end position="231"/>
    </location>
</feature>
<comment type="similarity">
    <text evidence="11">Belongs to the ligand-gated ion channel (TC 1.A.9) family.</text>
</comment>
<comment type="subcellular location">
    <subcellularLocation>
        <location evidence="2">Cell membrane</location>
    </subcellularLocation>
    <subcellularLocation>
        <location evidence="1">Membrane</location>
        <topology evidence="1">Multi-pass membrane protein</topology>
    </subcellularLocation>
</comment>
<feature type="non-terminal residue" evidence="14">
    <location>
        <position position="1"/>
    </location>
</feature>
<dbReference type="Gene3D" id="1.20.58.390">
    <property type="entry name" value="Neurotransmitter-gated ion-channel transmembrane domain"/>
    <property type="match status" value="1"/>
</dbReference>
<keyword evidence="4" id="KW-1003">Cell membrane</keyword>
<reference evidence="14 15" key="1">
    <citation type="submission" date="2022-05" db="EMBL/GenBank/DDBJ databases">
        <authorList>
            <consortium name="Genoscope - CEA"/>
            <person name="William W."/>
        </authorList>
    </citation>
    <scope>NUCLEOTIDE SEQUENCE [LARGE SCALE GENOMIC DNA]</scope>
</reference>
<dbReference type="InterPro" id="IPR036719">
    <property type="entry name" value="Neuro-gated_channel_TM_sf"/>
</dbReference>
<gene>
    <name evidence="14" type="ORF">PEVE_00026870</name>
</gene>
<dbReference type="PROSITE" id="PS00236">
    <property type="entry name" value="NEUROTR_ION_CHANNEL"/>
    <property type="match status" value="1"/>
</dbReference>
<feature type="domain" description="Neurotransmitter-gated ion-channel transmembrane" evidence="13">
    <location>
        <begin position="212"/>
        <end position="310"/>
    </location>
</feature>
<evidence type="ECO:0000256" key="5">
    <source>
        <dbReference type="ARBA" id="ARBA00022692"/>
    </source>
</evidence>
<dbReference type="InterPro" id="IPR006201">
    <property type="entry name" value="Neur_channel"/>
</dbReference>
<proteinExistence type="inferred from homology"/>
<keyword evidence="8 11" id="KW-0406">Ion transport</keyword>
<keyword evidence="10 11" id="KW-0407">Ion channel</keyword>
<keyword evidence="7 11" id="KW-1133">Transmembrane helix</keyword>
<dbReference type="PRINTS" id="PR00252">
    <property type="entry name" value="NRIONCHANNEL"/>
</dbReference>
<organism evidence="14 15">
    <name type="scientific">Porites evermanni</name>
    <dbReference type="NCBI Taxonomy" id="104178"/>
    <lineage>
        <taxon>Eukaryota</taxon>
        <taxon>Metazoa</taxon>
        <taxon>Cnidaria</taxon>
        <taxon>Anthozoa</taxon>
        <taxon>Hexacorallia</taxon>
        <taxon>Scleractinia</taxon>
        <taxon>Fungiina</taxon>
        <taxon>Poritidae</taxon>
        <taxon>Porites</taxon>
    </lineage>
</organism>
<keyword evidence="15" id="KW-1185">Reference proteome</keyword>
<dbReference type="InterPro" id="IPR018000">
    <property type="entry name" value="Neurotransmitter_ion_chnl_CS"/>
</dbReference>
<keyword evidence="6" id="KW-0732">Signal</keyword>
<evidence type="ECO:0000256" key="1">
    <source>
        <dbReference type="ARBA" id="ARBA00004141"/>
    </source>
</evidence>
<keyword evidence="9 11" id="KW-0472">Membrane</keyword>
<accession>A0ABN8M872</accession>
<evidence type="ECO:0000256" key="6">
    <source>
        <dbReference type="ARBA" id="ARBA00022729"/>
    </source>
</evidence>
<dbReference type="InterPro" id="IPR006202">
    <property type="entry name" value="Neur_chan_lig-bd"/>
</dbReference>
<dbReference type="Proteomes" id="UP001159427">
    <property type="component" value="Unassembled WGS sequence"/>
</dbReference>
<keyword evidence="3 11" id="KW-0813">Transport</keyword>
<feature type="transmembrane region" description="Helical" evidence="11">
    <location>
        <begin position="238"/>
        <end position="258"/>
    </location>
</feature>
<dbReference type="InterPro" id="IPR006029">
    <property type="entry name" value="Neurotrans-gated_channel_TM"/>
</dbReference>
<dbReference type="CDD" id="cd19049">
    <property type="entry name" value="LGIC_TM_anion"/>
    <property type="match status" value="1"/>
</dbReference>
<dbReference type="PRINTS" id="PR00253">
    <property type="entry name" value="GABAARECEPTR"/>
</dbReference>
<evidence type="ECO:0000259" key="12">
    <source>
        <dbReference type="Pfam" id="PF02931"/>
    </source>
</evidence>
<evidence type="ECO:0000256" key="4">
    <source>
        <dbReference type="ARBA" id="ARBA00022475"/>
    </source>
</evidence>
<protein>
    <submittedName>
        <fullName evidence="14">Uncharacterized protein</fullName>
    </submittedName>
</protein>
<evidence type="ECO:0000256" key="10">
    <source>
        <dbReference type="ARBA" id="ARBA00023303"/>
    </source>
</evidence>
<evidence type="ECO:0000256" key="8">
    <source>
        <dbReference type="ARBA" id="ARBA00023065"/>
    </source>
</evidence>
<dbReference type="InterPro" id="IPR038050">
    <property type="entry name" value="Neuro_actylchol_rec"/>
</dbReference>
<feature type="transmembrane region" description="Helical" evidence="11">
    <location>
        <begin position="386"/>
        <end position="404"/>
    </location>
</feature>
<sequence>TSLLKNIVGPDYDSTLRPGYYEGSPVEVFVDLHVESFGNIEEASMEFKVYSYFKQTWYDKRLAGKINRTVNFKAADIRNVWTPDAYCYNARLTNLMLPNSETHSKISLSPEGELVYSRGITFTASCFMDLHSFPHDRQSCYLKFGSYTYDDSAVILKWSDQDLQVSHDDMAQYAFLGGKFSSELESFSDVNYTTIIVTFSFQRRLGFYLLQVYVPDILIVLLSWIVFWLVPDDPGGRLTIGVTTVLTIMFLCGAVNVSLPPVSYAKAMDWYLMVSFAFVFLSVIESLVVFLLSTKPLGKTSKTKETSSHSLQSKILSSLKARQGTLRKSTTNKVTDVEGQLLEMNIVVKDQTLPMSLEDIRITGDRQCYEAVMRRNKKIAHRIDRIFRILFPIAFTSYTLGYWLSYS</sequence>
<evidence type="ECO:0000313" key="14">
    <source>
        <dbReference type="EMBL" id="CAH3025684.1"/>
    </source>
</evidence>
<evidence type="ECO:0000256" key="11">
    <source>
        <dbReference type="RuleBase" id="RU000687"/>
    </source>
</evidence>
<evidence type="ECO:0000256" key="9">
    <source>
        <dbReference type="ARBA" id="ARBA00023136"/>
    </source>
</evidence>
<dbReference type="Pfam" id="PF02931">
    <property type="entry name" value="Neur_chan_LBD"/>
    <property type="match status" value="1"/>
</dbReference>
<dbReference type="SUPFAM" id="SSF90112">
    <property type="entry name" value="Neurotransmitter-gated ion-channel transmembrane pore"/>
    <property type="match status" value="1"/>
</dbReference>
<name>A0ABN8M872_9CNID</name>
<dbReference type="Gene3D" id="2.70.170.10">
    <property type="entry name" value="Neurotransmitter-gated ion-channel ligand-binding domain"/>
    <property type="match status" value="1"/>
</dbReference>
<dbReference type="EMBL" id="CALNXI010000366">
    <property type="protein sequence ID" value="CAH3025684.1"/>
    <property type="molecule type" value="Genomic_DNA"/>
</dbReference>
<dbReference type="SUPFAM" id="SSF63712">
    <property type="entry name" value="Nicotinic receptor ligand binding domain-like"/>
    <property type="match status" value="1"/>
</dbReference>
<dbReference type="PANTHER" id="PTHR18945">
    <property type="entry name" value="NEUROTRANSMITTER GATED ION CHANNEL"/>
    <property type="match status" value="1"/>
</dbReference>
<evidence type="ECO:0000259" key="13">
    <source>
        <dbReference type="Pfam" id="PF02932"/>
    </source>
</evidence>